<evidence type="ECO:0000313" key="16">
    <source>
        <dbReference type="EMBL" id="HGE75093.1"/>
    </source>
</evidence>
<keyword evidence="8" id="KW-0547">Nucleotide-binding</keyword>
<name>A0A7V3VSL0_9BACT</name>
<keyword evidence="7 14" id="KW-0812">Transmembrane</keyword>
<evidence type="ECO:0000259" key="15">
    <source>
        <dbReference type="PROSITE" id="PS50109"/>
    </source>
</evidence>
<feature type="transmembrane region" description="Helical" evidence="14">
    <location>
        <begin position="76"/>
        <end position="98"/>
    </location>
</feature>
<evidence type="ECO:0000256" key="12">
    <source>
        <dbReference type="ARBA" id="ARBA00023012"/>
    </source>
</evidence>
<feature type="transmembrane region" description="Helical" evidence="14">
    <location>
        <begin position="10"/>
        <end position="28"/>
    </location>
</feature>
<evidence type="ECO:0000256" key="3">
    <source>
        <dbReference type="ARBA" id="ARBA00012438"/>
    </source>
</evidence>
<dbReference type="InterPro" id="IPR005467">
    <property type="entry name" value="His_kinase_dom"/>
</dbReference>
<evidence type="ECO:0000256" key="10">
    <source>
        <dbReference type="ARBA" id="ARBA00022840"/>
    </source>
</evidence>
<evidence type="ECO:0000256" key="2">
    <source>
        <dbReference type="ARBA" id="ARBA00004651"/>
    </source>
</evidence>
<evidence type="ECO:0000256" key="9">
    <source>
        <dbReference type="ARBA" id="ARBA00022777"/>
    </source>
</evidence>
<dbReference type="CDD" id="cd00082">
    <property type="entry name" value="HisKA"/>
    <property type="match status" value="1"/>
</dbReference>
<gene>
    <name evidence="16" type="ORF">ENX73_03085</name>
</gene>
<keyword evidence="10" id="KW-0067">ATP-binding</keyword>
<evidence type="ECO:0000256" key="4">
    <source>
        <dbReference type="ARBA" id="ARBA00022475"/>
    </source>
</evidence>
<keyword evidence="6" id="KW-0808">Transferase</keyword>
<dbReference type="SMART" id="SM00387">
    <property type="entry name" value="HATPase_c"/>
    <property type="match status" value="1"/>
</dbReference>
<dbReference type="GO" id="GO:0000155">
    <property type="term" value="F:phosphorelay sensor kinase activity"/>
    <property type="evidence" value="ECO:0007669"/>
    <property type="project" value="InterPro"/>
</dbReference>
<dbReference type="Pfam" id="PF02518">
    <property type="entry name" value="HATPase_c"/>
    <property type="match status" value="1"/>
</dbReference>
<keyword evidence="13 14" id="KW-0472">Membrane</keyword>
<dbReference type="PANTHER" id="PTHR45528">
    <property type="entry name" value="SENSOR HISTIDINE KINASE CPXA"/>
    <property type="match status" value="1"/>
</dbReference>
<dbReference type="EMBL" id="DTPE01000126">
    <property type="protein sequence ID" value="HGE75093.1"/>
    <property type="molecule type" value="Genomic_DNA"/>
</dbReference>
<keyword evidence="9 16" id="KW-0418">Kinase</keyword>
<dbReference type="Gene3D" id="6.10.340.10">
    <property type="match status" value="1"/>
</dbReference>
<keyword evidence="11 14" id="KW-1133">Transmembrane helix</keyword>
<dbReference type="InterPro" id="IPR003594">
    <property type="entry name" value="HATPase_dom"/>
</dbReference>
<keyword evidence="5" id="KW-0597">Phosphoprotein</keyword>
<dbReference type="InterPro" id="IPR003661">
    <property type="entry name" value="HisK_dim/P_dom"/>
</dbReference>
<dbReference type="GO" id="GO:0005886">
    <property type="term" value="C:plasma membrane"/>
    <property type="evidence" value="ECO:0007669"/>
    <property type="project" value="UniProtKB-SubCell"/>
</dbReference>
<accession>A0A7V3VSL0</accession>
<dbReference type="PANTHER" id="PTHR45528:SF1">
    <property type="entry name" value="SENSOR HISTIDINE KINASE CPXA"/>
    <property type="match status" value="1"/>
</dbReference>
<evidence type="ECO:0000256" key="6">
    <source>
        <dbReference type="ARBA" id="ARBA00022679"/>
    </source>
</evidence>
<dbReference type="InterPro" id="IPR036097">
    <property type="entry name" value="HisK_dim/P_sf"/>
</dbReference>
<dbReference type="GO" id="GO:0005524">
    <property type="term" value="F:ATP binding"/>
    <property type="evidence" value="ECO:0007669"/>
    <property type="project" value="UniProtKB-KW"/>
</dbReference>
<comment type="caution">
    <text evidence="16">The sequence shown here is derived from an EMBL/GenBank/DDBJ whole genome shotgun (WGS) entry which is preliminary data.</text>
</comment>
<dbReference type="InterPro" id="IPR050398">
    <property type="entry name" value="HssS/ArlS-like"/>
</dbReference>
<dbReference type="AlphaFoldDB" id="A0A7V3VSL0"/>
<protein>
    <recommendedName>
        <fullName evidence="3">histidine kinase</fullName>
        <ecNumber evidence="3">2.7.13.3</ecNumber>
    </recommendedName>
</protein>
<evidence type="ECO:0000256" key="14">
    <source>
        <dbReference type="SAM" id="Phobius"/>
    </source>
</evidence>
<dbReference type="Gene3D" id="1.10.287.130">
    <property type="match status" value="1"/>
</dbReference>
<evidence type="ECO:0000256" key="11">
    <source>
        <dbReference type="ARBA" id="ARBA00022989"/>
    </source>
</evidence>
<dbReference type="PROSITE" id="PS50109">
    <property type="entry name" value="HIS_KIN"/>
    <property type="match status" value="1"/>
</dbReference>
<keyword evidence="4" id="KW-1003">Cell membrane</keyword>
<evidence type="ECO:0000256" key="8">
    <source>
        <dbReference type="ARBA" id="ARBA00022741"/>
    </source>
</evidence>
<dbReference type="EC" id="2.7.13.3" evidence="3"/>
<evidence type="ECO:0000256" key="7">
    <source>
        <dbReference type="ARBA" id="ARBA00022692"/>
    </source>
</evidence>
<organism evidence="16">
    <name type="scientific">Mesoaciditoga lauensis</name>
    <dbReference type="NCBI Taxonomy" id="1495039"/>
    <lineage>
        <taxon>Bacteria</taxon>
        <taxon>Thermotogati</taxon>
        <taxon>Thermotogota</taxon>
        <taxon>Thermotogae</taxon>
        <taxon>Mesoaciditogales</taxon>
        <taxon>Mesoaciditogaceae</taxon>
        <taxon>Mesoaciditoga</taxon>
    </lineage>
</organism>
<dbReference type="SUPFAM" id="SSF55874">
    <property type="entry name" value="ATPase domain of HSP90 chaperone/DNA topoisomerase II/histidine kinase"/>
    <property type="match status" value="1"/>
</dbReference>
<dbReference type="Gene3D" id="3.30.565.10">
    <property type="entry name" value="Histidine kinase-like ATPase, C-terminal domain"/>
    <property type="match status" value="1"/>
</dbReference>
<comment type="catalytic activity">
    <reaction evidence="1">
        <text>ATP + protein L-histidine = ADP + protein N-phospho-L-histidine.</text>
        <dbReference type="EC" id="2.7.13.3"/>
    </reaction>
</comment>
<proteinExistence type="predicted"/>
<keyword evidence="12" id="KW-0902">Two-component regulatory system</keyword>
<evidence type="ECO:0000256" key="1">
    <source>
        <dbReference type="ARBA" id="ARBA00000085"/>
    </source>
</evidence>
<reference evidence="16" key="1">
    <citation type="journal article" date="2020" name="mSystems">
        <title>Genome- and Community-Level Interaction Insights into Carbon Utilization and Element Cycling Functions of Hydrothermarchaeota in Hydrothermal Sediment.</title>
        <authorList>
            <person name="Zhou Z."/>
            <person name="Liu Y."/>
            <person name="Xu W."/>
            <person name="Pan J."/>
            <person name="Luo Z.H."/>
            <person name="Li M."/>
        </authorList>
    </citation>
    <scope>NUCLEOTIDE SEQUENCE [LARGE SCALE GENOMIC DNA]</scope>
    <source>
        <strain evidence="16">SpSt-966</strain>
    </source>
</reference>
<dbReference type="SUPFAM" id="SSF47384">
    <property type="entry name" value="Homodimeric domain of signal transducing histidine kinase"/>
    <property type="match status" value="1"/>
</dbReference>
<evidence type="ECO:0000256" key="13">
    <source>
        <dbReference type="ARBA" id="ARBA00023136"/>
    </source>
</evidence>
<comment type="subcellular location">
    <subcellularLocation>
        <location evidence="2">Cell membrane</location>
        <topology evidence="2">Multi-pass membrane protein</topology>
    </subcellularLocation>
</comment>
<sequence>MKETKLSTKFLLYVIIPVAIMGILMAFGEKRIFENRFDSFAKTQFMDRNFYVLDPYFSKARLNNIDDVKRATMLEIIVSFIFAFGTSLAISIILAELFQRKIAQSLTELSTAVKKIENGEKIDLSKSGFSSEISDLGKKIESLSVQLNLRTDTRKAMTSSVYHEIMTPLGVVKMQLEALKDKMIPYDDELIDKMILNVDHISEVLKDLKNIEGREIEYSIESFDVSKDVEEVGKSFIAIFESRKISFETRTESLKISADRRRFRQVIFNLLSNAVKYTPSGGKVLIDIKNNEIDLSNTFDGSLPDPSTYGTGLKFVKNFCEHHGFKFFFDYFHGGVVAKIIFR</sequence>
<dbReference type="InterPro" id="IPR036890">
    <property type="entry name" value="HATPase_C_sf"/>
</dbReference>
<feature type="domain" description="Histidine kinase" evidence="15">
    <location>
        <begin position="160"/>
        <end position="343"/>
    </location>
</feature>
<evidence type="ECO:0000256" key="5">
    <source>
        <dbReference type="ARBA" id="ARBA00022553"/>
    </source>
</evidence>